<dbReference type="CDD" id="cd08916">
    <property type="entry name" value="TrHb3_P"/>
    <property type="match status" value="1"/>
</dbReference>
<proteinExistence type="predicted"/>
<dbReference type="InterPro" id="IPR009050">
    <property type="entry name" value="Globin-like_sf"/>
</dbReference>
<organism evidence="5 6">
    <name type="scientific">Pseudochrobactrum kiredjianiae</name>
    <dbReference type="NCBI Taxonomy" id="386305"/>
    <lineage>
        <taxon>Bacteria</taxon>
        <taxon>Pseudomonadati</taxon>
        <taxon>Pseudomonadota</taxon>
        <taxon>Alphaproteobacteria</taxon>
        <taxon>Hyphomicrobiales</taxon>
        <taxon>Brucellaceae</taxon>
        <taxon>Pseudochrobactrum</taxon>
    </lineage>
</organism>
<keyword evidence="3" id="KW-0479">Metal-binding</keyword>
<accession>A0ABW3V1T3</accession>
<evidence type="ECO:0000256" key="3">
    <source>
        <dbReference type="ARBA" id="ARBA00022723"/>
    </source>
</evidence>
<dbReference type="Gene3D" id="1.10.490.10">
    <property type="entry name" value="Globins"/>
    <property type="match status" value="1"/>
</dbReference>
<protein>
    <submittedName>
        <fullName evidence="5">Group III truncated hemoglobin</fullName>
    </submittedName>
</protein>
<keyword evidence="4" id="KW-0408">Iron</keyword>
<evidence type="ECO:0000313" key="6">
    <source>
        <dbReference type="Proteomes" id="UP001597263"/>
    </source>
</evidence>
<dbReference type="RefSeq" id="WP_289386701.1">
    <property type="nucleotide sequence ID" value="NZ_JAUCBM010000003.1"/>
</dbReference>
<keyword evidence="1" id="KW-0813">Transport</keyword>
<dbReference type="InterPro" id="IPR012292">
    <property type="entry name" value="Globin/Proto"/>
</dbReference>
<reference evidence="6" key="1">
    <citation type="journal article" date="2019" name="Int. J. Syst. Evol. Microbiol.">
        <title>The Global Catalogue of Microorganisms (GCM) 10K type strain sequencing project: providing services to taxonomists for standard genome sequencing and annotation.</title>
        <authorList>
            <consortium name="The Broad Institute Genomics Platform"/>
            <consortium name="The Broad Institute Genome Sequencing Center for Infectious Disease"/>
            <person name="Wu L."/>
            <person name="Ma J."/>
        </authorList>
    </citation>
    <scope>NUCLEOTIDE SEQUENCE [LARGE SCALE GENOMIC DNA]</scope>
    <source>
        <strain evidence="6">CCUG 49584</strain>
    </source>
</reference>
<sequence>MTVLINQPHASIDQTSIQMLVTRFYGRAREDELIGPIFAQAVEDWDHHIAQITEFWSAIVLKTGGYEGRPMPPHLKLDLKNEHFDRWLSLFEQTAREIFPEDAAMIFIDRAHRIADSFEMAIAAHAGKITAPRHTRRSR</sequence>
<dbReference type="EMBL" id="JBHTMA010000033">
    <property type="protein sequence ID" value="MFD1227138.1"/>
    <property type="molecule type" value="Genomic_DNA"/>
</dbReference>
<keyword evidence="2" id="KW-0349">Heme</keyword>
<dbReference type="Pfam" id="PF01152">
    <property type="entry name" value="Bac_globin"/>
    <property type="match status" value="1"/>
</dbReference>
<comment type="caution">
    <text evidence="5">The sequence shown here is derived from an EMBL/GenBank/DDBJ whole genome shotgun (WGS) entry which is preliminary data.</text>
</comment>
<gene>
    <name evidence="5" type="ORF">ACFQ35_08275</name>
</gene>
<evidence type="ECO:0000256" key="1">
    <source>
        <dbReference type="ARBA" id="ARBA00022448"/>
    </source>
</evidence>
<evidence type="ECO:0000313" key="5">
    <source>
        <dbReference type="EMBL" id="MFD1227138.1"/>
    </source>
</evidence>
<evidence type="ECO:0000256" key="4">
    <source>
        <dbReference type="ARBA" id="ARBA00023004"/>
    </source>
</evidence>
<evidence type="ECO:0000256" key="2">
    <source>
        <dbReference type="ARBA" id="ARBA00022617"/>
    </source>
</evidence>
<name>A0ABW3V1T3_9HYPH</name>
<dbReference type="InterPro" id="IPR001486">
    <property type="entry name" value="Hemoglobin_trunc"/>
</dbReference>
<dbReference type="SUPFAM" id="SSF46458">
    <property type="entry name" value="Globin-like"/>
    <property type="match status" value="1"/>
</dbReference>
<dbReference type="Proteomes" id="UP001597263">
    <property type="component" value="Unassembled WGS sequence"/>
</dbReference>
<keyword evidence="6" id="KW-1185">Reference proteome</keyword>